<evidence type="ECO:0000313" key="4">
    <source>
        <dbReference type="Proteomes" id="UP001050975"/>
    </source>
</evidence>
<dbReference type="GO" id="GO:0005524">
    <property type="term" value="F:ATP binding"/>
    <property type="evidence" value="ECO:0007669"/>
    <property type="project" value="InterPro"/>
</dbReference>
<feature type="domain" description="ArsA/GET3 Anion-transporting ATPase-like" evidence="2">
    <location>
        <begin position="27"/>
        <end position="164"/>
    </location>
</feature>
<accession>A0AAV3XIF1</accession>
<dbReference type="InterPro" id="IPR027417">
    <property type="entry name" value="P-loop_NTPase"/>
</dbReference>
<dbReference type="EMBL" id="BLAY01000153">
    <property type="protein sequence ID" value="GET42214.1"/>
    <property type="molecule type" value="Genomic_DNA"/>
</dbReference>
<protein>
    <submittedName>
        <fullName evidence="3">ATPase GET3</fullName>
    </submittedName>
</protein>
<dbReference type="PANTHER" id="PTHR10803">
    <property type="entry name" value="ARSENICAL PUMP-DRIVING ATPASE ARSENITE-TRANSLOCATING ATPASE"/>
    <property type="match status" value="1"/>
</dbReference>
<name>A0AAV3XIF1_9CYAN</name>
<keyword evidence="4" id="KW-1185">Reference proteome</keyword>
<proteinExistence type="inferred from homology"/>
<comment type="similarity">
    <text evidence="1">Belongs to the arsA ATPase family.</text>
</comment>
<dbReference type="RefSeq" id="WP_226589411.1">
    <property type="nucleotide sequence ID" value="NZ_BLAY01000153.1"/>
</dbReference>
<organism evidence="3 4">
    <name type="scientific">Microseira wollei NIES-4236</name>
    <dbReference type="NCBI Taxonomy" id="2530354"/>
    <lineage>
        <taxon>Bacteria</taxon>
        <taxon>Bacillati</taxon>
        <taxon>Cyanobacteriota</taxon>
        <taxon>Cyanophyceae</taxon>
        <taxon>Oscillatoriophycideae</taxon>
        <taxon>Aerosakkonematales</taxon>
        <taxon>Aerosakkonemataceae</taxon>
        <taxon>Microseira</taxon>
    </lineage>
</organism>
<dbReference type="PANTHER" id="PTHR10803:SF3">
    <property type="entry name" value="ATPASE GET3"/>
    <property type="match status" value="1"/>
</dbReference>
<dbReference type="InterPro" id="IPR016300">
    <property type="entry name" value="ATPase_ArsA/GET3"/>
</dbReference>
<dbReference type="Pfam" id="PF02374">
    <property type="entry name" value="ArsA_ATPase"/>
    <property type="match status" value="1"/>
</dbReference>
<sequence>MISGEVSEAGAVKIAYTPAAWRQIVAPALPGIDEMLSWIAVMDLLDSKQQDLIILDTAPTGDLLRFLAMPSALADWLAIFKLWMKYQAVLARVDLMGRLRNWRQQVVKAQKKLKDYSHTEFIRVIQAEAAIIAEQFRLSESLEKIGVPQRYVVHNRYSMGEEIERNLLAEKTIIRRIKGAANLCF</sequence>
<comment type="caution">
    <text evidence="3">The sequence shown here is derived from an EMBL/GenBank/DDBJ whole genome shotgun (WGS) entry which is preliminary data.</text>
</comment>
<reference evidence="3" key="1">
    <citation type="submission" date="2019-10" db="EMBL/GenBank/DDBJ databases">
        <title>Draft genome sequece of Microseira wollei NIES-4236.</title>
        <authorList>
            <person name="Yamaguchi H."/>
            <person name="Suzuki S."/>
            <person name="Kawachi M."/>
        </authorList>
    </citation>
    <scope>NUCLEOTIDE SEQUENCE</scope>
    <source>
        <strain evidence="3">NIES-4236</strain>
    </source>
</reference>
<dbReference type="AlphaFoldDB" id="A0AAV3XIF1"/>
<evidence type="ECO:0000256" key="1">
    <source>
        <dbReference type="ARBA" id="ARBA00011040"/>
    </source>
</evidence>
<dbReference type="Gene3D" id="3.40.50.300">
    <property type="entry name" value="P-loop containing nucleotide triphosphate hydrolases"/>
    <property type="match status" value="1"/>
</dbReference>
<dbReference type="Proteomes" id="UP001050975">
    <property type="component" value="Unassembled WGS sequence"/>
</dbReference>
<evidence type="ECO:0000313" key="3">
    <source>
        <dbReference type="EMBL" id="GET42214.1"/>
    </source>
</evidence>
<gene>
    <name evidence="3" type="primary">get3 or arsA</name>
    <name evidence="3" type="ORF">MiSe_70280</name>
</gene>
<dbReference type="GO" id="GO:0016887">
    <property type="term" value="F:ATP hydrolysis activity"/>
    <property type="evidence" value="ECO:0007669"/>
    <property type="project" value="InterPro"/>
</dbReference>
<dbReference type="SUPFAM" id="SSF52540">
    <property type="entry name" value="P-loop containing nucleoside triphosphate hydrolases"/>
    <property type="match status" value="1"/>
</dbReference>
<evidence type="ECO:0000259" key="2">
    <source>
        <dbReference type="Pfam" id="PF02374"/>
    </source>
</evidence>
<dbReference type="InterPro" id="IPR025723">
    <property type="entry name" value="ArsA/GET3_ATPase-like"/>
</dbReference>